<dbReference type="OrthoDB" id="2985014at2759"/>
<feature type="transmembrane region" description="Helical" evidence="7">
    <location>
        <begin position="232"/>
        <end position="252"/>
    </location>
</feature>
<evidence type="ECO:0000256" key="6">
    <source>
        <dbReference type="ARBA" id="ARBA00023136"/>
    </source>
</evidence>
<keyword evidence="9" id="KW-1185">Reference proteome</keyword>
<dbReference type="GeneID" id="100651671"/>
<organism evidence="9 10">
    <name type="scientific">Bombus terrestris</name>
    <name type="common">Buff-tailed bumblebee</name>
    <name type="synonym">Apis terrestris</name>
    <dbReference type="NCBI Taxonomy" id="30195"/>
    <lineage>
        <taxon>Eukaryota</taxon>
        <taxon>Metazoa</taxon>
        <taxon>Ecdysozoa</taxon>
        <taxon>Arthropoda</taxon>
        <taxon>Hexapoda</taxon>
        <taxon>Insecta</taxon>
        <taxon>Pterygota</taxon>
        <taxon>Neoptera</taxon>
        <taxon>Endopterygota</taxon>
        <taxon>Hymenoptera</taxon>
        <taxon>Apocrita</taxon>
        <taxon>Aculeata</taxon>
        <taxon>Apoidea</taxon>
        <taxon>Anthophila</taxon>
        <taxon>Apidae</taxon>
        <taxon>Bombus</taxon>
        <taxon>Bombus</taxon>
    </lineage>
</organism>
<name>A0A9B7D0E0_BOMTE</name>
<dbReference type="PROSITE" id="PS50850">
    <property type="entry name" value="MFS"/>
    <property type="match status" value="1"/>
</dbReference>
<dbReference type="Proteomes" id="UP000835206">
    <property type="component" value="Chromosome 3"/>
</dbReference>
<dbReference type="GO" id="GO:0016020">
    <property type="term" value="C:membrane"/>
    <property type="evidence" value="ECO:0007669"/>
    <property type="project" value="UniProtKB-SubCell"/>
</dbReference>
<dbReference type="SUPFAM" id="SSF103473">
    <property type="entry name" value="MFS general substrate transporter"/>
    <property type="match status" value="1"/>
</dbReference>
<dbReference type="FunFam" id="1.20.1250.20:FF:000003">
    <property type="entry name" value="Solute carrier family 17 member 3"/>
    <property type="match status" value="1"/>
</dbReference>
<feature type="transmembrane region" description="Helical" evidence="7">
    <location>
        <begin position="206"/>
        <end position="226"/>
    </location>
</feature>
<feature type="transmembrane region" description="Helical" evidence="7">
    <location>
        <begin position="360"/>
        <end position="378"/>
    </location>
</feature>
<evidence type="ECO:0000256" key="7">
    <source>
        <dbReference type="SAM" id="Phobius"/>
    </source>
</evidence>
<keyword evidence="3 7" id="KW-0812">Transmembrane</keyword>
<gene>
    <name evidence="10" type="primary">LOC100651671</name>
</gene>
<dbReference type="GO" id="GO:0006820">
    <property type="term" value="P:monoatomic anion transport"/>
    <property type="evidence" value="ECO:0007669"/>
    <property type="project" value="TreeGrafter"/>
</dbReference>
<evidence type="ECO:0000313" key="10">
    <source>
        <dbReference type="RefSeq" id="XP_020724259.2"/>
    </source>
</evidence>
<feature type="transmembrane region" description="Helical" evidence="7">
    <location>
        <begin position="449"/>
        <end position="469"/>
    </location>
</feature>
<feature type="transmembrane region" description="Helical" evidence="7">
    <location>
        <begin position="481"/>
        <end position="503"/>
    </location>
</feature>
<dbReference type="GO" id="GO:0015293">
    <property type="term" value="F:symporter activity"/>
    <property type="evidence" value="ECO:0007669"/>
    <property type="project" value="UniProtKB-KW"/>
</dbReference>
<dbReference type="RefSeq" id="XP_020724259.2">
    <property type="nucleotide sequence ID" value="XM_020868600.2"/>
</dbReference>
<dbReference type="Gene3D" id="1.20.1250.20">
    <property type="entry name" value="MFS general substrate transporter like domains"/>
    <property type="match status" value="2"/>
</dbReference>
<dbReference type="InterPro" id="IPR050382">
    <property type="entry name" value="MFS_Na/Anion_cotransporter"/>
</dbReference>
<dbReference type="InterPro" id="IPR020846">
    <property type="entry name" value="MFS_dom"/>
</dbReference>
<dbReference type="InterPro" id="IPR036259">
    <property type="entry name" value="MFS_trans_sf"/>
</dbReference>
<evidence type="ECO:0000256" key="5">
    <source>
        <dbReference type="ARBA" id="ARBA00022989"/>
    </source>
</evidence>
<feature type="domain" description="Major facilitator superfamily (MFS) profile" evidence="8">
    <location>
        <begin position="62"/>
        <end position="508"/>
    </location>
</feature>
<reference evidence="10" key="1">
    <citation type="submission" date="2025-08" db="UniProtKB">
        <authorList>
            <consortium name="RefSeq"/>
        </authorList>
    </citation>
    <scope>IDENTIFICATION</scope>
</reference>
<proteinExistence type="predicted"/>
<dbReference type="Pfam" id="PF07690">
    <property type="entry name" value="MFS_1"/>
    <property type="match status" value="1"/>
</dbReference>
<feature type="transmembrane region" description="Helical" evidence="7">
    <location>
        <begin position="390"/>
        <end position="412"/>
    </location>
</feature>
<dbReference type="PANTHER" id="PTHR11662:SF411">
    <property type="entry name" value="GH05102P"/>
    <property type="match status" value="1"/>
</dbReference>
<feature type="transmembrane region" description="Helical" evidence="7">
    <location>
        <begin position="310"/>
        <end position="333"/>
    </location>
</feature>
<dbReference type="AlphaFoldDB" id="A0A9B7D0E0"/>
<feature type="transmembrane region" description="Helical" evidence="7">
    <location>
        <begin position="418"/>
        <end position="437"/>
    </location>
</feature>
<evidence type="ECO:0000313" key="9">
    <source>
        <dbReference type="Proteomes" id="UP000835206"/>
    </source>
</evidence>
<feature type="transmembrane region" description="Helical" evidence="7">
    <location>
        <begin position="21"/>
        <end position="44"/>
    </location>
</feature>
<evidence type="ECO:0000256" key="3">
    <source>
        <dbReference type="ARBA" id="ARBA00022692"/>
    </source>
</evidence>
<feature type="transmembrane region" description="Helical" evidence="7">
    <location>
        <begin position="165"/>
        <end position="185"/>
    </location>
</feature>
<sequence>MALNHKILDSLTCRQVLNIMVILGFMLNYMLRVNMTIAIVSMVIPSNDTWRLNDSSKSATTEYFDRGIAVNVTLLDNGTATIAPNPATASFPYAPAHEETNRTRYPWNEYQVNLVLGSFFWGYICTELPGGRLAEVVGPKRVFGYSMMVSSAITLLTPLSATYGYIAVVALRAVLGFMLGATWPAMQPMTARWIPPAERSKFVSNMMASSLGAAITMPICGFLIAYLGWESVFYVTGAIGLVWSVAWFFLIFDSPRQHPRITIEERQYIEDSIGSTSTTKVRSKSTYASNSIRYLSVFGLQRLPVPWKSIFLSTPVWAIVLTHSCNVFGYFTVVNQLPTYMKYILNFNIKENGLLSSLPYLGKYIFAVTTSSVADYLFKTKKLSVTAIRKIFTSFAVLSPGLLMIVQANYGYDRITSVSIFTIALTINGAVTAGYLGNSLDIAPNFSGTIFGMMNTLGSLGGFLSSYMVGSLTYKNQTYSGWSIVFWILGWIYCLGALTFTIFGSGQLQPWNNPEKKQVRKQSNVITIDHPQEFVSLDEKTVP</sequence>
<accession>A0A9B7D0E0</accession>
<dbReference type="PANTHER" id="PTHR11662">
    <property type="entry name" value="SOLUTE CARRIER FAMILY 17"/>
    <property type="match status" value="1"/>
</dbReference>
<keyword evidence="6 7" id="KW-0472">Membrane</keyword>
<keyword evidence="4" id="KW-0769">Symport</keyword>
<evidence type="ECO:0000256" key="4">
    <source>
        <dbReference type="ARBA" id="ARBA00022847"/>
    </source>
</evidence>
<keyword evidence="2" id="KW-0813">Transport</keyword>
<protein>
    <submittedName>
        <fullName evidence="10">Sialin isoform X1</fullName>
    </submittedName>
</protein>
<evidence type="ECO:0000256" key="1">
    <source>
        <dbReference type="ARBA" id="ARBA00004141"/>
    </source>
</evidence>
<keyword evidence="5 7" id="KW-1133">Transmembrane helix</keyword>
<dbReference type="CDD" id="cd17318">
    <property type="entry name" value="MFS_SLC17"/>
    <property type="match status" value="1"/>
</dbReference>
<comment type="subcellular location">
    <subcellularLocation>
        <location evidence="1">Membrane</location>
        <topology evidence="1">Multi-pass membrane protein</topology>
    </subcellularLocation>
</comment>
<evidence type="ECO:0000259" key="8">
    <source>
        <dbReference type="PROSITE" id="PS50850"/>
    </source>
</evidence>
<evidence type="ECO:0000256" key="2">
    <source>
        <dbReference type="ARBA" id="ARBA00022448"/>
    </source>
</evidence>
<dbReference type="InterPro" id="IPR011701">
    <property type="entry name" value="MFS"/>
</dbReference>